<keyword evidence="1" id="KW-1133">Transmembrane helix</keyword>
<organism evidence="2 3">
    <name type="scientific">Potamilus streckersoni</name>
    <dbReference type="NCBI Taxonomy" id="2493646"/>
    <lineage>
        <taxon>Eukaryota</taxon>
        <taxon>Metazoa</taxon>
        <taxon>Spiralia</taxon>
        <taxon>Lophotrochozoa</taxon>
        <taxon>Mollusca</taxon>
        <taxon>Bivalvia</taxon>
        <taxon>Autobranchia</taxon>
        <taxon>Heteroconchia</taxon>
        <taxon>Palaeoheterodonta</taxon>
        <taxon>Unionida</taxon>
        <taxon>Unionoidea</taxon>
        <taxon>Unionidae</taxon>
        <taxon>Ambleminae</taxon>
        <taxon>Lampsilini</taxon>
        <taxon>Potamilus</taxon>
    </lineage>
</organism>
<dbReference type="EMBL" id="JAEAOA010000712">
    <property type="protein sequence ID" value="KAK3611995.1"/>
    <property type="molecule type" value="Genomic_DNA"/>
</dbReference>
<evidence type="ECO:0000313" key="3">
    <source>
        <dbReference type="Proteomes" id="UP001195483"/>
    </source>
</evidence>
<reference evidence="2" key="2">
    <citation type="journal article" date="2021" name="Genome Biol. Evol.">
        <title>Developing a high-quality reference genome for a parasitic bivalve with doubly uniparental inheritance (Bivalvia: Unionida).</title>
        <authorList>
            <person name="Smith C.H."/>
        </authorList>
    </citation>
    <scope>NUCLEOTIDE SEQUENCE</scope>
    <source>
        <strain evidence="2">CHS0354</strain>
        <tissue evidence="2">Mantle</tissue>
    </source>
</reference>
<protein>
    <submittedName>
        <fullName evidence="2">Uncharacterized protein</fullName>
    </submittedName>
</protein>
<evidence type="ECO:0000313" key="2">
    <source>
        <dbReference type="EMBL" id="KAK3611995.1"/>
    </source>
</evidence>
<dbReference type="AlphaFoldDB" id="A0AAE0TLA5"/>
<keyword evidence="1" id="KW-0472">Membrane</keyword>
<gene>
    <name evidence="2" type="ORF">CHS0354_011655</name>
</gene>
<evidence type="ECO:0000256" key="1">
    <source>
        <dbReference type="SAM" id="Phobius"/>
    </source>
</evidence>
<proteinExistence type="predicted"/>
<sequence>MPDVLSTSTVSYDLLSKQQKIRSTYKLQNMEITRNEKFISAYLTLNCSWIINITEFANQKADLLTSQLNLCSNVTYPRVPETKPPSVDALMYIIVVLMFYTFSIVVLMVKYIHREKQEVQLFEYYREFVARDKVKLTLYQNRAVLEKMLSETNQKLSIINKNSPYLKDVAKDSYTKKETCV</sequence>
<feature type="transmembrane region" description="Helical" evidence="1">
    <location>
        <begin position="89"/>
        <end position="109"/>
    </location>
</feature>
<keyword evidence="1" id="KW-0812">Transmembrane</keyword>
<reference evidence="2" key="1">
    <citation type="journal article" date="2021" name="Genome Biol. Evol.">
        <title>A High-Quality Reference Genome for a Parasitic Bivalve with Doubly Uniparental Inheritance (Bivalvia: Unionida).</title>
        <authorList>
            <person name="Smith C.H."/>
        </authorList>
    </citation>
    <scope>NUCLEOTIDE SEQUENCE</scope>
    <source>
        <strain evidence="2">CHS0354</strain>
    </source>
</reference>
<keyword evidence="3" id="KW-1185">Reference proteome</keyword>
<comment type="caution">
    <text evidence="2">The sequence shown here is derived from an EMBL/GenBank/DDBJ whole genome shotgun (WGS) entry which is preliminary data.</text>
</comment>
<reference evidence="2" key="3">
    <citation type="submission" date="2023-05" db="EMBL/GenBank/DDBJ databases">
        <authorList>
            <person name="Smith C.H."/>
        </authorList>
    </citation>
    <scope>NUCLEOTIDE SEQUENCE</scope>
    <source>
        <strain evidence="2">CHS0354</strain>
        <tissue evidence="2">Mantle</tissue>
    </source>
</reference>
<dbReference type="Proteomes" id="UP001195483">
    <property type="component" value="Unassembled WGS sequence"/>
</dbReference>
<name>A0AAE0TLA5_9BIVA</name>
<accession>A0AAE0TLA5</accession>